<proteinExistence type="predicted"/>
<evidence type="ECO:0000313" key="1">
    <source>
        <dbReference type="EMBL" id="KAJ8624668.1"/>
    </source>
</evidence>
<comment type="caution">
    <text evidence="1">The sequence shown here is derived from an EMBL/GenBank/DDBJ whole genome shotgun (WGS) entry which is preliminary data.</text>
</comment>
<evidence type="ECO:0000313" key="2">
    <source>
        <dbReference type="Proteomes" id="UP001234297"/>
    </source>
</evidence>
<protein>
    <submittedName>
        <fullName evidence="1">Uncharacterized protein</fullName>
    </submittedName>
</protein>
<gene>
    <name evidence="1" type="ORF">MRB53_033198</name>
</gene>
<dbReference type="EMBL" id="CM056819">
    <property type="protein sequence ID" value="KAJ8624668.1"/>
    <property type="molecule type" value="Genomic_DNA"/>
</dbReference>
<dbReference type="Proteomes" id="UP001234297">
    <property type="component" value="Chromosome 11"/>
</dbReference>
<reference evidence="1 2" key="1">
    <citation type="journal article" date="2022" name="Hortic Res">
        <title>A haplotype resolved chromosomal level avocado genome allows analysis of novel avocado genes.</title>
        <authorList>
            <person name="Nath O."/>
            <person name="Fletcher S.J."/>
            <person name="Hayward A."/>
            <person name="Shaw L.M."/>
            <person name="Masouleh A.K."/>
            <person name="Furtado A."/>
            <person name="Henry R.J."/>
            <person name="Mitter N."/>
        </authorList>
    </citation>
    <scope>NUCLEOTIDE SEQUENCE [LARGE SCALE GENOMIC DNA]</scope>
    <source>
        <strain evidence="2">cv. Hass</strain>
    </source>
</reference>
<name>A0ACC2KUL5_PERAE</name>
<organism evidence="1 2">
    <name type="scientific">Persea americana</name>
    <name type="common">Avocado</name>
    <dbReference type="NCBI Taxonomy" id="3435"/>
    <lineage>
        <taxon>Eukaryota</taxon>
        <taxon>Viridiplantae</taxon>
        <taxon>Streptophyta</taxon>
        <taxon>Embryophyta</taxon>
        <taxon>Tracheophyta</taxon>
        <taxon>Spermatophyta</taxon>
        <taxon>Magnoliopsida</taxon>
        <taxon>Magnoliidae</taxon>
        <taxon>Laurales</taxon>
        <taxon>Lauraceae</taxon>
        <taxon>Persea</taxon>
    </lineage>
</organism>
<accession>A0ACC2KUL5</accession>
<sequence length="101" mass="11140">MSNIPFLYVCMMRAGAAAEEEEEEVDLPVAVGCWRSLTMSLWALRAALHSKWPTGAVRETAEERQGVTEVNVGVGKHMLDREPKRVGCGRMGKGEMHTPTP</sequence>
<keyword evidence="2" id="KW-1185">Reference proteome</keyword>